<evidence type="ECO:0000313" key="6">
    <source>
        <dbReference type="Proteomes" id="UP000288127"/>
    </source>
</evidence>
<name>A0A432YCL7_9GAMM</name>
<proteinExistence type="predicted"/>
<evidence type="ECO:0000256" key="3">
    <source>
        <dbReference type="ARBA" id="ARBA00023163"/>
    </source>
</evidence>
<dbReference type="GO" id="GO:0003677">
    <property type="term" value="F:DNA binding"/>
    <property type="evidence" value="ECO:0007669"/>
    <property type="project" value="UniProtKB-KW"/>
</dbReference>
<keyword evidence="2" id="KW-0238">DNA-binding</keyword>
<evidence type="ECO:0000313" key="5">
    <source>
        <dbReference type="EMBL" id="RUO58671.1"/>
    </source>
</evidence>
<evidence type="ECO:0000259" key="4">
    <source>
        <dbReference type="PROSITE" id="PS50943"/>
    </source>
</evidence>
<dbReference type="Proteomes" id="UP000288127">
    <property type="component" value="Unassembled WGS sequence"/>
</dbReference>
<comment type="caution">
    <text evidence="5">The sequence shown here is derived from an EMBL/GenBank/DDBJ whole genome shotgun (WGS) entry which is preliminary data.</text>
</comment>
<dbReference type="OrthoDB" id="9800901at2"/>
<dbReference type="CDD" id="cd00093">
    <property type="entry name" value="HTH_XRE"/>
    <property type="match status" value="1"/>
</dbReference>
<dbReference type="GO" id="GO:0003700">
    <property type="term" value="F:DNA-binding transcription factor activity"/>
    <property type="evidence" value="ECO:0007669"/>
    <property type="project" value="TreeGrafter"/>
</dbReference>
<reference evidence="6" key="1">
    <citation type="journal article" date="2018" name="Front. Microbiol.">
        <title>Genome-Based Analysis Reveals the Taxonomy and Diversity of the Family Idiomarinaceae.</title>
        <authorList>
            <person name="Liu Y."/>
            <person name="Lai Q."/>
            <person name="Shao Z."/>
        </authorList>
    </citation>
    <scope>NUCLEOTIDE SEQUENCE [LARGE SCALE GENOMIC DNA]</scope>
    <source>
        <strain evidence="6">PIM1</strain>
    </source>
</reference>
<dbReference type="SMART" id="SM00530">
    <property type="entry name" value="HTH_XRE"/>
    <property type="match status" value="1"/>
</dbReference>
<dbReference type="Pfam" id="PF01381">
    <property type="entry name" value="HTH_3"/>
    <property type="match status" value="1"/>
</dbReference>
<organism evidence="5 6">
    <name type="scientific">Pseudidiomarina marina</name>
    <dbReference type="NCBI Taxonomy" id="502366"/>
    <lineage>
        <taxon>Bacteria</taxon>
        <taxon>Pseudomonadati</taxon>
        <taxon>Pseudomonadota</taxon>
        <taxon>Gammaproteobacteria</taxon>
        <taxon>Alteromonadales</taxon>
        <taxon>Idiomarinaceae</taxon>
        <taxon>Pseudidiomarina</taxon>
    </lineage>
</organism>
<dbReference type="InterPro" id="IPR010982">
    <property type="entry name" value="Lambda_DNA-bd_dom_sf"/>
</dbReference>
<sequence length="72" mass="8057">MKNFSILQTFGSNIRSLRRAQNMSQEDLADRSGLDRSYLGSVERGERNISLINILKIANALGISAKELFNDV</sequence>
<dbReference type="EMBL" id="PIPZ01000005">
    <property type="protein sequence ID" value="RUO58671.1"/>
    <property type="molecule type" value="Genomic_DNA"/>
</dbReference>
<dbReference type="Gene3D" id="1.10.260.40">
    <property type="entry name" value="lambda repressor-like DNA-binding domains"/>
    <property type="match status" value="1"/>
</dbReference>
<dbReference type="RefSeq" id="WP_126760429.1">
    <property type="nucleotide sequence ID" value="NZ_PIPZ01000005.1"/>
</dbReference>
<dbReference type="InterPro" id="IPR050807">
    <property type="entry name" value="TransReg_Diox_bact_type"/>
</dbReference>
<feature type="domain" description="HTH cro/C1-type" evidence="4">
    <location>
        <begin position="14"/>
        <end position="68"/>
    </location>
</feature>
<dbReference type="PANTHER" id="PTHR46797">
    <property type="entry name" value="HTH-TYPE TRANSCRIPTIONAL REGULATOR"/>
    <property type="match status" value="1"/>
</dbReference>
<dbReference type="GO" id="GO:0005829">
    <property type="term" value="C:cytosol"/>
    <property type="evidence" value="ECO:0007669"/>
    <property type="project" value="TreeGrafter"/>
</dbReference>
<accession>A0A432YCL7</accession>
<keyword evidence="1" id="KW-0805">Transcription regulation</keyword>
<dbReference type="PROSITE" id="PS50943">
    <property type="entry name" value="HTH_CROC1"/>
    <property type="match status" value="1"/>
</dbReference>
<dbReference type="AlphaFoldDB" id="A0A432YCL7"/>
<keyword evidence="3" id="KW-0804">Transcription</keyword>
<gene>
    <name evidence="5" type="ORF">CWI76_11140</name>
</gene>
<evidence type="ECO:0000256" key="1">
    <source>
        <dbReference type="ARBA" id="ARBA00023015"/>
    </source>
</evidence>
<dbReference type="PANTHER" id="PTHR46797:SF23">
    <property type="entry name" value="HTH-TYPE TRANSCRIPTIONAL REGULATOR SUTR"/>
    <property type="match status" value="1"/>
</dbReference>
<evidence type="ECO:0000256" key="2">
    <source>
        <dbReference type="ARBA" id="ARBA00023125"/>
    </source>
</evidence>
<keyword evidence="6" id="KW-1185">Reference proteome</keyword>
<dbReference type="InterPro" id="IPR001387">
    <property type="entry name" value="Cro/C1-type_HTH"/>
</dbReference>
<dbReference type="SUPFAM" id="SSF47413">
    <property type="entry name" value="lambda repressor-like DNA-binding domains"/>
    <property type="match status" value="1"/>
</dbReference>
<protein>
    <submittedName>
        <fullName evidence="5">XRE family transcriptional regulator</fullName>
    </submittedName>
</protein>